<accession>A0AAN7Q1M9</accession>
<dbReference type="GO" id="GO:0043565">
    <property type="term" value="F:sequence-specific DNA binding"/>
    <property type="evidence" value="ECO:0007669"/>
    <property type="project" value="InterPro"/>
</dbReference>
<dbReference type="PROSITE" id="PS50114">
    <property type="entry name" value="GATA_ZN_FINGER_2"/>
    <property type="match status" value="1"/>
</dbReference>
<evidence type="ECO:0000256" key="8">
    <source>
        <dbReference type="ARBA" id="ARBA00023159"/>
    </source>
</evidence>
<dbReference type="InterPro" id="IPR000679">
    <property type="entry name" value="Znf_GATA"/>
</dbReference>
<dbReference type="GO" id="GO:0045893">
    <property type="term" value="P:positive regulation of DNA-templated transcription"/>
    <property type="evidence" value="ECO:0007669"/>
    <property type="project" value="InterPro"/>
</dbReference>
<feature type="compositionally biased region" description="Basic residues" evidence="13">
    <location>
        <begin position="158"/>
        <end position="168"/>
    </location>
</feature>
<evidence type="ECO:0000256" key="7">
    <source>
        <dbReference type="ARBA" id="ARBA00023125"/>
    </source>
</evidence>
<comment type="similarity">
    <text evidence="2 11">Belongs to the type IV zinc-finger family. Class A subfamily.</text>
</comment>
<protein>
    <recommendedName>
        <fullName evidence="11">GATA transcription factor</fullName>
    </recommendedName>
</protein>
<dbReference type="GO" id="GO:0008270">
    <property type="term" value="F:zinc ion binding"/>
    <property type="evidence" value="ECO:0007669"/>
    <property type="project" value="UniProtKB-KW"/>
</dbReference>
<comment type="subcellular location">
    <subcellularLocation>
        <location evidence="1 11">Nucleus</location>
    </subcellularLocation>
</comment>
<evidence type="ECO:0000256" key="3">
    <source>
        <dbReference type="ARBA" id="ARBA00022723"/>
    </source>
</evidence>
<keyword evidence="7 11" id="KW-0238">DNA-binding</keyword>
<feature type="region of interest" description="Disordered" evidence="13">
    <location>
        <begin position="134"/>
        <end position="175"/>
    </location>
</feature>
<dbReference type="InterPro" id="IPR051140">
    <property type="entry name" value="GATA_TF"/>
</dbReference>
<evidence type="ECO:0000313" key="15">
    <source>
        <dbReference type="EMBL" id="KAK4758012.1"/>
    </source>
</evidence>
<dbReference type="PROSITE" id="PS00344">
    <property type="entry name" value="GATA_ZN_FINGER_1"/>
    <property type="match status" value="1"/>
</dbReference>
<evidence type="ECO:0000256" key="2">
    <source>
        <dbReference type="ARBA" id="ARBA00005694"/>
    </source>
</evidence>
<keyword evidence="9 11" id="KW-0804">Transcription</keyword>
<feature type="domain" description="GATA-type" evidence="14">
    <location>
        <begin position="269"/>
        <end position="305"/>
    </location>
</feature>
<sequence>MSTEPSHVDNGNMEELDCTSYFDNIDDLLDFSMNDDYVEADLSAKLDSFPSIWSTNSDTVFPNNDSDISVQLPVPYEDIVQLEWLSKFVEDSFSGGGSLAVNCPTGPIPITNEEPFKAQFCTTSPVSVLESSSSSCSPSATNGGMIPVPGGGDGGGSRKAKARSKRPRPATFNPRPAIRIISPSASSVAENLLPSASSKALSDSENLLPSASSKALSDSENYAESRPAVATIKVTKLPSENKGSKKKKIKLAMAEQRYEVAVSGGGPSGQVARKCLHCEITKTPQWRAGPLGPKTLCNACGVRYKSGRLFPEYRPAASPTFVPSVHSNSHKKVLEMRGGKMAVATFSIADPPELIPNPTVQLDCM</sequence>
<dbReference type="GO" id="GO:0005634">
    <property type="term" value="C:nucleus"/>
    <property type="evidence" value="ECO:0007669"/>
    <property type="project" value="UniProtKB-SubCell"/>
</dbReference>
<keyword evidence="4 12" id="KW-0863">Zinc-finger</keyword>
<dbReference type="PIRSF" id="PIRSF016992">
    <property type="entry name" value="TF_GATA_plant"/>
    <property type="match status" value="1"/>
</dbReference>
<evidence type="ECO:0000256" key="5">
    <source>
        <dbReference type="ARBA" id="ARBA00022833"/>
    </source>
</evidence>
<evidence type="ECO:0000256" key="9">
    <source>
        <dbReference type="ARBA" id="ARBA00023163"/>
    </source>
</evidence>
<evidence type="ECO:0000256" key="6">
    <source>
        <dbReference type="ARBA" id="ARBA00023015"/>
    </source>
</evidence>
<evidence type="ECO:0000256" key="12">
    <source>
        <dbReference type="PROSITE-ProRule" id="PRU00094"/>
    </source>
</evidence>
<name>A0AAN7Q1M9_9MYRT</name>
<keyword evidence="3" id="KW-0479">Metal-binding</keyword>
<evidence type="ECO:0000256" key="10">
    <source>
        <dbReference type="ARBA" id="ARBA00023242"/>
    </source>
</evidence>
<evidence type="ECO:0000259" key="14">
    <source>
        <dbReference type="PROSITE" id="PS50114"/>
    </source>
</evidence>
<keyword evidence="5" id="KW-0862">Zinc</keyword>
<dbReference type="FunFam" id="3.30.50.10:FF:000018">
    <property type="entry name" value="GATA transcription factor"/>
    <property type="match status" value="1"/>
</dbReference>
<comment type="caution">
    <text evidence="15">The sequence shown here is derived from an EMBL/GenBank/DDBJ whole genome shotgun (WGS) entry which is preliminary data.</text>
</comment>
<dbReference type="PANTHER" id="PTHR45658:SF51">
    <property type="entry name" value="GATA TRANSCRIPTION FACTOR 8"/>
    <property type="match status" value="1"/>
</dbReference>
<evidence type="ECO:0000256" key="4">
    <source>
        <dbReference type="ARBA" id="ARBA00022771"/>
    </source>
</evidence>
<dbReference type="PANTHER" id="PTHR45658">
    <property type="entry name" value="GATA TRANSCRIPTION FACTOR"/>
    <property type="match status" value="1"/>
</dbReference>
<comment type="function">
    <text evidence="11">Transcriptional activator that specifically binds 5'-GATA-3' or 5'-GAT-3' motifs within gene promoters.</text>
</comment>
<dbReference type="InterPro" id="IPR016679">
    <property type="entry name" value="TF_GATA_pln"/>
</dbReference>
<dbReference type="AlphaFoldDB" id="A0AAN7Q1M9"/>
<dbReference type="Pfam" id="PF00320">
    <property type="entry name" value="GATA"/>
    <property type="match status" value="1"/>
</dbReference>
<keyword evidence="10 11" id="KW-0539">Nucleus</keyword>
<proteinExistence type="inferred from homology"/>
<dbReference type="SMART" id="SM00401">
    <property type="entry name" value="ZnF_GATA"/>
    <property type="match status" value="1"/>
</dbReference>
<keyword evidence="6 11" id="KW-0805">Transcription regulation</keyword>
<dbReference type="Gene3D" id="3.30.50.10">
    <property type="entry name" value="Erythroid Transcription Factor GATA-1, subunit A"/>
    <property type="match status" value="1"/>
</dbReference>
<dbReference type="SUPFAM" id="SSF57716">
    <property type="entry name" value="Glucocorticoid receptor-like (DNA-binding domain)"/>
    <property type="match status" value="1"/>
</dbReference>
<feature type="compositionally biased region" description="Low complexity" evidence="13">
    <location>
        <begin position="134"/>
        <end position="148"/>
    </location>
</feature>
<evidence type="ECO:0000256" key="1">
    <source>
        <dbReference type="ARBA" id="ARBA00004123"/>
    </source>
</evidence>
<dbReference type="Proteomes" id="UP001345219">
    <property type="component" value="Chromosome 15"/>
</dbReference>
<dbReference type="CDD" id="cd00202">
    <property type="entry name" value="ZnF_GATA"/>
    <property type="match status" value="1"/>
</dbReference>
<reference evidence="15 16" key="1">
    <citation type="journal article" date="2023" name="Hortic Res">
        <title>Pangenome of water caltrop reveals structural variations and asymmetric subgenome divergence after allopolyploidization.</title>
        <authorList>
            <person name="Zhang X."/>
            <person name="Chen Y."/>
            <person name="Wang L."/>
            <person name="Yuan Y."/>
            <person name="Fang M."/>
            <person name="Shi L."/>
            <person name="Lu R."/>
            <person name="Comes H.P."/>
            <person name="Ma Y."/>
            <person name="Chen Y."/>
            <person name="Huang G."/>
            <person name="Zhou Y."/>
            <person name="Zheng Z."/>
            <person name="Qiu Y."/>
        </authorList>
    </citation>
    <scope>NUCLEOTIDE SEQUENCE [LARGE SCALE GENOMIC DNA]</scope>
    <source>
        <tissue evidence="15">Roots</tissue>
    </source>
</reference>
<dbReference type="EMBL" id="JAXIOK010000012">
    <property type="protein sequence ID" value="KAK4758012.1"/>
    <property type="molecule type" value="Genomic_DNA"/>
</dbReference>
<dbReference type="GO" id="GO:0030154">
    <property type="term" value="P:cell differentiation"/>
    <property type="evidence" value="ECO:0007669"/>
    <property type="project" value="TreeGrafter"/>
</dbReference>
<dbReference type="InterPro" id="IPR013088">
    <property type="entry name" value="Znf_NHR/GATA"/>
</dbReference>
<keyword evidence="16" id="KW-1185">Reference proteome</keyword>
<organism evidence="15 16">
    <name type="scientific">Trapa incisa</name>
    <dbReference type="NCBI Taxonomy" id="236973"/>
    <lineage>
        <taxon>Eukaryota</taxon>
        <taxon>Viridiplantae</taxon>
        <taxon>Streptophyta</taxon>
        <taxon>Embryophyta</taxon>
        <taxon>Tracheophyta</taxon>
        <taxon>Spermatophyta</taxon>
        <taxon>Magnoliopsida</taxon>
        <taxon>eudicotyledons</taxon>
        <taxon>Gunneridae</taxon>
        <taxon>Pentapetalae</taxon>
        <taxon>rosids</taxon>
        <taxon>malvids</taxon>
        <taxon>Myrtales</taxon>
        <taxon>Lythraceae</taxon>
        <taxon>Trapa</taxon>
    </lineage>
</organism>
<gene>
    <name evidence="15" type="ORF">SAY87_019313</name>
</gene>
<evidence type="ECO:0000313" key="16">
    <source>
        <dbReference type="Proteomes" id="UP001345219"/>
    </source>
</evidence>
<evidence type="ECO:0000256" key="13">
    <source>
        <dbReference type="SAM" id="MobiDB-lite"/>
    </source>
</evidence>
<keyword evidence="8 11" id="KW-0010">Activator</keyword>
<evidence type="ECO:0000256" key="11">
    <source>
        <dbReference type="PIRNR" id="PIRNR016992"/>
    </source>
</evidence>